<dbReference type="AlphaFoldDB" id="A0AAD7E132"/>
<dbReference type="EMBL" id="JARJCW010000007">
    <property type="protein sequence ID" value="KAJ7222536.1"/>
    <property type="molecule type" value="Genomic_DNA"/>
</dbReference>
<organism evidence="3 4">
    <name type="scientific">Mycena pura</name>
    <dbReference type="NCBI Taxonomy" id="153505"/>
    <lineage>
        <taxon>Eukaryota</taxon>
        <taxon>Fungi</taxon>
        <taxon>Dikarya</taxon>
        <taxon>Basidiomycota</taxon>
        <taxon>Agaricomycotina</taxon>
        <taxon>Agaricomycetes</taxon>
        <taxon>Agaricomycetidae</taxon>
        <taxon>Agaricales</taxon>
        <taxon>Marasmiineae</taxon>
        <taxon>Mycenaceae</taxon>
        <taxon>Mycena</taxon>
    </lineage>
</organism>
<keyword evidence="4" id="KW-1185">Reference proteome</keyword>
<feature type="region of interest" description="Disordered" evidence="1">
    <location>
        <begin position="1"/>
        <end position="39"/>
    </location>
</feature>
<keyword evidence="2" id="KW-0472">Membrane</keyword>
<comment type="caution">
    <text evidence="3">The sequence shown here is derived from an EMBL/GenBank/DDBJ whole genome shotgun (WGS) entry which is preliminary data.</text>
</comment>
<evidence type="ECO:0000313" key="4">
    <source>
        <dbReference type="Proteomes" id="UP001219525"/>
    </source>
</evidence>
<feature type="compositionally biased region" description="Basic and acidic residues" evidence="1">
    <location>
        <begin position="28"/>
        <end position="39"/>
    </location>
</feature>
<feature type="transmembrane region" description="Helical" evidence="2">
    <location>
        <begin position="131"/>
        <end position="155"/>
    </location>
</feature>
<evidence type="ECO:0000313" key="3">
    <source>
        <dbReference type="EMBL" id="KAJ7222536.1"/>
    </source>
</evidence>
<accession>A0AAD7E132</accession>
<keyword evidence="2" id="KW-1133">Transmembrane helix</keyword>
<name>A0AAD7E132_9AGAR</name>
<gene>
    <name evidence="3" type="ORF">GGX14DRAFT_388328</name>
</gene>
<evidence type="ECO:0000256" key="2">
    <source>
        <dbReference type="SAM" id="Phobius"/>
    </source>
</evidence>
<protein>
    <submittedName>
        <fullName evidence="3">Uncharacterized protein</fullName>
    </submittedName>
</protein>
<keyword evidence="2" id="KW-0812">Transmembrane</keyword>
<evidence type="ECO:0000256" key="1">
    <source>
        <dbReference type="SAM" id="MobiDB-lite"/>
    </source>
</evidence>
<proteinExistence type="predicted"/>
<sequence length="208" mass="23046">MGKTGTDQSNIRDRRALPSGKRLSNIMEEERRGPRRYDDDDVMLRSDQEFSGLSQTTTSAVRMPHVHRFTVRAKGQPFLTRGSVLTPFNLWWLRWRLPAGQPLSFAQDSELTNFLLWVTPPGQLFSLSPTLPFALCWLLCVFGILVCIDATVVCARGRVGIKGYRGLGDGIEEHGKAGEVPEDGKGAGWRGMRMEGVDPGDGMPSAKV</sequence>
<feature type="region of interest" description="Disordered" evidence="1">
    <location>
        <begin position="175"/>
        <end position="208"/>
    </location>
</feature>
<dbReference type="Proteomes" id="UP001219525">
    <property type="component" value="Unassembled WGS sequence"/>
</dbReference>
<feature type="compositionally biased region" description="Basic and acidic residues" evidence="1">
    <location>
        <begin position="175"/>
        <end position="185"/>
    </location>
</feature>
<reference evidence="3" key="1">
    <citation type="submission" date="2023-03" db="EMBL/GenBank/DDBJ databases">
        <title>Massive genome expansion in bonnet fungi (Mycena s.s.) driven by repeated elements and novel gene families across ecological guilds.</title>
        <authorList>
            <consortium name="Lawrence Berkeley National Laboratory"/>
            <person name="Harder C.B."/>
            <person name="Miyauchi S."/>
            <person name="Viragh M."/>
            <person name="Kuo A."/>
            <person name="Thoen E."/>
            <person name="Andreopoulos B."/>
            <person name="Lu D."/>
            <person name="Skrede I."/>
            <person name="Drula E."/>
            <person name="Henrissat B."/>
            <person name="Morin E."/>
            <person name="Kohler A."/>
            <person name="Barry K."/>
            <person name="LaButti K."/>
            <person name="Morin E."/>
            <person name="Salamov A."/>
            <person name="Lipzen A."/>
            <person name="Mereny Z."/>
            <person name="Hegedus B."/>
            <person name="Baldrian P."/>
            <person name="Stursova M."/>
            <person name="Weitz H."/>
            <person name="Taylor A."/>
            <person name="Grigoriev I.V."/>
            <person name="Nagy L.G."/>
            <person name="Martin F."/>
            <person name="Kauserud H."/>
        </authorList>
    </citation>
    <scope>NUCLEOTIDE SEQUENCE</scope>
    <source>
        <strain evidence="3">9144</strain>
    </source>
</reference>